<reference evidence="5" key="1">
    <citation type="submission" date="2017-04" db="EMBL/GenBank/DDBJ databases">
        <title>Function of individual gut microbiota members based on whole genome sequencing of pure cultures obtained from chicken caecum.</title>
        <authorList>
            <person name="Medvecky M."/>
            <person name="Cejkova D."/>
            <person name="Polansky O."/>
            <person name="Karasova D."/>
            <person name="Kubasova T."/>
            <person name="Cizek A."/>
            <person name="Rychlik I."/>
        </authorList>
    </citation>
    <scope>NUCLEOTIDE SEQUENCE [LARGE SCALE GENOMIC DNA]</scope>
    <source>
        <strain evidence="5">An180</strain>
    </source>
</reference>
<dbReference type="Gene3D" id="3.40.10.10">
    <property type="entry name" value="DNA Methylphosphotriester Repair Domain"/>
    <property type="match status" value="1"/>
</dbReference>
<name>A0A1Y4L5L6_9FIRM</name>
<organism evidence="4 5">
    <name type="scientific">Butyricicoccus pullicaecorum</name>
    <dbReference type="NCBI Taxonomy" id="501571"/>
    <lineage>
        <taxon>Bacteria</taxon>
        <taxon>Bacillati</taxon>
        <taxon>Bacillota</taxon>
        <taxon>Clostridia</taxon>
        <taxon>Eubacteriales</taxon>
        <taxon>Butyricicoccaceae</taxon>
        <taxon>Butyricicoccus</taxon>
    </lineage>
</organism>
<comment type="caution">
    <text evidence="4">The sequence shown here is derived from an EMBL/GenBank/DDBJ whole genome shotgun (WGS) entry which is preliminary data.</text>
</comment>
<evidence type="ECO:0000313" key="4">
    <source>
        <dbReference type="EMBL" id="OUP52057.1"/>
    </source>
</evidence>
<evidence type="ECO:0000256" key="2">
    <source>
        <dbReference type="SAM" id="SignalP"/>
    </source>
</evidence>
<feature type="signal peptide" evidence="2">
    <location>
        <begin position="1"/>
        <end position="22"/>
    </location>
</feature>
<dbReference type="InterPro" id="IPR044927">
    <property type="entry name" value="Endonuclea_NS_2"/>
</dbReference>
<proteinExistence type="predicted"/>
<dbReference type="InterPro" id="IPR044929">
    <property type="entry name" value="DNA/RNA_non-sp_Endonuclease_sf"/>
</dbReference>
<accession>A0A1Y4L5L6</accession>
<feature type="region of interest" description="Disordered" evidence="1">
    <location>
        <begin position="243"/>
        <end position="269"/>
    </location>
</feature>
<evidence type="ECO:0000259" key="3">
    <source>
        <dbReference type="Pfam" id="PF13930"/>
    </source>
</evidence>
<evidence type="ECO:0000313" key="5">
    <source>
        <dbReference type="Proteomes" id="UP000195897"/>
    </source>
</evidence>
<dbReference type="SUPFAM" id="SSF57884">
    <property type="entry name" value="Ada DNA repair protein, N-terminal domain (N-Ada 10)"/>
    <property type="match status" value="1"/>
</dbReference>
<evidence type="ECO:0000256" key="1">
    <source>
        <dbReference type="SAM" id="MobiDB-lite"/>
    </source>
</evidence>
<dbReference type="RefSeq" id="WP_087373634.1">
    <property type="nucleotide sequence ID" value="NZ_NFKK01000013.1"/>
</dbReference>
<sequence>MKKRLFAVGLLLIMVLSGCAPTASNTAEVVALSDVPEFSGEPYVVINDNEPSFPAEDFTSEGFEEYSPLDDLGRCGVAYANVGLETMPTEERGSISNVKPTGWQSVQYDFVDGKSLYNRCHLIGFQLTGENANRQNLITGTRYMNVDGMLPFENLVADYVKETENHVLYRVTPIFEGDNLVASGVQMEAQSVEDKGEGVCFNVYVYNNQPGVTIDYATGDSWVSDEAPSDTSKESTYILNTSSSSKRFHNPDCSSVDSISPSNKKTYTGSRQELINQGYTPCGRCKP</sequence>
<feature type="compositionally biased region" description="Polar residues" evidence="1">
    <location>
        <begin position="252"/>
        <end position="269"/>
    </location>
</feature>
<dbReference type="Gene3D" id="3.40.570.10">
    <property type="entry name" value="Extracellular Endonuclease, subunit A"/>
    <property type="match status" value="1"/>
</dbReference>
<dbReference type="AlphaFoldDB" id="A0A1Y4L5L6"/>
<dbReference type="InterPro" id="IPR035451">
    <property type="entry name" value="Ada-like_dom_sf"/>
</dbReference>
<protein>
    <recommendedName>
        <fullName evidence="3">Type VII secretion system protein EssD-like domain-containing protein</fullName>
    </recommendedName>
</protein>
<dbReference type="EMBL" id="NFKK01000013">
    <property type="protein sequence ID" value="OUP52057.1"/>
    <property type="molecule type" value="Genomic_DNA"/>
</dbReference>
<gene>
    <name evidence="4" type="ORF">B5F17_10435</name>
</gene>
<feature type="chain" id="PRO_5013164548" description="Type VII secretion system protein EssD-like domain-containing protein" evidence="2">
    <location>
        <begin position="23"/>
        <end position="287"/>
    </location>
</feature>
<keyword evidence="2" id="KW-0732">Signal</keyword>
<dbReference type="PROSITE" id="PS51257">
    <property type="entry name" value="PROKAR_LIPOPROTEIN"/>
    <property type="match status" value="1"/>
</dbReference>
<feature type="domain" description="Type VII secretion system protein EssD-like" evidence="3">
    <location>
        <begin position="65"/>
        <end position="191"/>
    </location>
</feature>
<dbReference type="Proteomes" id="UP000195897">
    <property type="component" value="Unassembled WGS sequence"/>
</dbReference>
<dbReference type="Pfam" id="PF13930">
    <property type="entry name" value="Endonuclea_NS_2"/>
    <property type="match status" value="1"/>
</dbReference>